<dbReference type="InterPro" id="IPR007410">
    <property type="entry name" value="LpqE-like"/>
</dbReference>
<dbReference type="InterPro" id="IPR036182">
    <property type="entry name" value="PCuAC_sf"/>
</dbReference>
<dbReference type="Proteomes" id="UP000436016">
    <property type="component" value="Unassembled WGS sequence"/>
</dbReference>
<dbReference type="PANTHER" id="PTHR36302">
    <property type="entry name" value="BLR7088 PROTEIN"/>
    <property type="match status" value="1"/>
</dbReference>
<feature type="chain" id="PRO_5025624005" evidence="1">
    <location>
        <begin position="22"/>
        <end position="158"/>
    </location>
</feature>
<dbReference type="Pfam" id="PF04314">
    <property type="entry name" value="PCuAC"/>
    <property type="match status" value="1"/>
</dbReference>
<keyword evidence="3" id="KW-1185">Reference proteome</keyword>
<feature type="signal peptide" evidence="1">
    <location>
        <begin position="1"/>
        <end position="21"/>
    </location>
</feature>
<name>A0A6B0TZ73_9RHOB</name>
<evidence type="ECO:0000256" key="1">
    <source>
        <dbReference type="SAM" id="SignalP"/>
    </source>
</evidence>
<proteinExistence type="predicted"/>
<dbReference type="InterPro" id="IPR058248">
    <property type="entry name" value="Lxx211020-like"/>
</dbReference>
<reference evidence="2 3" key="1">
    <citation type="submission" date="2019-12" db="EMBL/GenBank/DDBJ databases">
        <title>Strain KN286 was isolated from seawater, which was collected from Caroline Seamount in the tropical western Pacific.</title>
        <authorList>
            <person name="Wang Q."/>
        </authorList>
    </citation>
    <scope>NUCLEOTIDE SEQUENCE [LARGE SCALE GENOMIC DNA]</scope>
    <source>
        <strain evidence="2 3">KN286</strain>
    </source>
</reference>
<comment type="caution">
    <text evidence="2">The sequence shown here is derived from an EMBL/GenBank/DDBJ whole genome shotgun (WGS) entry which is preliminary data.</text>
</comment>
<accession>A0A6B0TZ73</accession>
<evidence type="ECO:0000313" key="2">
    <source>
        <dbReference type="EMBL" id="MXU66572.1"/>
    </source>
</evidence>
<evidence type="ECO:0000313" key="3">
    <source>
        <dbReference type="Proteomes" id="UP000436016"/>
    </source>
</evidence>
<keyword evidence="1" id="KW-0732">Signal</keyword>
<protein>
    <submittedName>
        <fullName evidence="2">Copper chaperone PCu(A)C</fullName>
    </submittedName>
</protein>
<organism evidence="2 3">
    <name type="scientific">Oceanomicrobium pacificus</name>
    <dbReference type="NCBI Taxonomy" id="2692916"/>
    <lineage>
        <taxon>Bacteria</taxon>
        <taxon>Pseudomonadati</taxon>
        <taxon>Pseudomonadota</taxon>
        <taxon>Alphaproteobacteria</taxon>
        <taxon>Rhodobacterales</taxon>
        <taxon>Paracoccaceae</taxon>
        <taxon>Oceanomicrobium</taxon>
    </lineage>
</organism>
<dbReference type="Gene3D" id="2.60.40.1890">
    <property type="entry name" value="PCu(A)C copper chaperone"/>
    <property type="match status" value="1"/>
</dbReference>
<sequence>MKRTSLAATAALFLSALPLAAADLMIHDAYARVASPVAKAGAAFFEIRNPGDTADRLIDARSDVAKKTELHTHVMQDGVARMVQLEDGIEIPAGGAVLLQRGGNHVMFMGLTKPLPDGETVTVTLVFEKAGELTVEIPVDSARSADAAGHGHGGHTGH</sequence>
<dbReference type="PANTHER" id="PTHR36302:SF1">
    <property type="entry name" value="COPPER CHAPERONE PCU(A)C"/>
    <property type="match status" value="1"/>
</dbReference>
<gene>
    <name evidence="2" type="ORF">GSH16_14070</name>
</gene>
<dbReference type="EMBL" id="WUWG01000006">
    <property type="protein sequence ID" value="MXU66572.1"/>
    <property type="molecule type" value="Genomic_DNA"/>
</dbReference>
<dbReference type="SUPFAM" id="SSF110087">
    <property type="entry name" value="DR1885-like metal-binding protein"/>
    <property type="match status" value="1"/>
</dbReference>
<dbReference type="RefSeq" id="WP_160856182.1">
    <property type="nucleotide sequence ID" value="NZ_WUWG01000006.1"/>
</dbReference>
<dbReference type="AlphaFoldDB" id="A0A6B0TZ73"/>